<dbReference type="FunFam" id="3.30.70.360:FF:000001">
    <property type="entry name" value="N-acetyldiaminopimelate deacetylase"/>
    <property type="match status" value="1"/>
</dbReference>
<dbReference type="AlphaFoldDB" id="A0A411YWG1"/>
<feature type="binding site" evidence="2">
    <location>
        <position position="102"/>
    </location>
    <ligand>
        <name>Mn(2+)</name>
        <dbReference type="ChEBI" id="CHEBI:29035"/>
        <label>2</label>
    </ligand>
</feature>
<evidence type="ECO:0000256" key="1">
    <source>
        <dbReference type="ARBA" id="ARBA00022801"/>
    </source>
</evidence>
<dbReference type="NCBIfam" id="TIGR01891">
    <property type="entry name" value="amidohydrolases"/>
    <property type="match status" value="1"/>
</dbReference>
<name>A0A411YWG1_9RHOB</name>
<dbReference type="SUPFAM" id="SSF53187">
    <property type="entry name" value="Zn-dependent exopeptidases"/>
    <property type="match status" value="1"/>
</dbReference>
<evidence type="ECO:0000259" key="3">
    <source>
        <dbReference type="Pfam" id="PF07687"/>
    </source>
</evidence>
<dbReference type="EMBL" id="QWEY01000020">
    <property type="protein sequence ID" value="RGP35186.1"/>
    <property type="molecule type" value="Genomic_DNA"/>
</dbReference>
<sequence>MSQIPLNLTQSYADALTALRRDLHRQPELGFTEVKTAARIAAELRALGCEVTEGIGKTGVVGVLTEGDGPRIGLRADMDALPIEEQSTLQWRSEVPGIFHGCGHDGHMAMLVGAARALAESRAFRGTAVFIFQPAEEGLGGSRAMLADGLFDRFPCDEIYALHNAPHHPQGTVAVSPGPAMAGADFFDVTLRGRGGHGALPQTTRDPVVALGALVQAVQGIVGRNVDPLRSGVVSITRVRGGDAYNVIPSEVTLGGTIRALDDDTRALMRARLRKICDGIALAHEVEADVDIRDIFSVLDNHAEQARAVIACATDLLGAQAVDAKCPPFMASEDFADMLHQVPGAYFWLGIADGPGLHHPAYVFDDSVLPLGAALLARLVEARSSCLVT</sequence>
<protein>
    <submittedName>
        <fullName evidence="4">Amidohydrolase</fullName>
    </submittedName>
</protein>
<dbReference type="InterPro" id="IPR017439">
    <property type="entry name" value="Amidohydrolase"/>
</dbReference>
<dbReference type="Pfam" id="PF07687">
    <property type="entry name" value="M20_dimer"/>
    <property type="match status" value="1"/>
</dbReference>
<feature type="binding site" evidence="2">
    <location>
        <position position="358"/>
    </location>
    <ligand>
        <name>Mn(2+)</name>
        <dbReference type="ChEBI" id="CHEBI:29035"/>
        <label>2</label>
    </ligand>
</feature>
<dbReference type="PANTHER" id="PTHR11014:SF63">
    <property type="entry name" value="METALLOPEPTIDASE, PUTATIVE (AFU_ORTHOLOGUE AFUA_6G09600)-RELATED"/>
    <property type="match status" value="1"/>
</dbReference>
<evidence type="ECO:0000313" key="4">
    <source>
        <dbReference type="EMBL" id="RGP35186.1"/>
    </source>
</evidence>
<dbReference type="InterPro" id="IPR002933">
    <property type="entry name" value="Peptidase_M20"/>
</dbReference>
<dbReference type="PANTHER" id="PTHR11014">
    <property type="entry name" value="PEPTIDASE M20 FAMILY MEMBER"/>
    <property type="match status" value="1"/>
</dbReference>
<feature type="binding site" evidence="2">
    <location>
        <position position="163"/>
    </location>
    <ligand>
        <name>Mn(2+)</name>
        <dbReference type="ChEBI" id="CHEBI:29035"/>
        <label>2</label>
    </ligand>
</feature>
<feature type="domain" description="Peptidase M20 dimerisation" evidence="3">
    <location>
        <begin position="183"/>
        <end position="280"/>
    </location>
</feature>
<dbReference type="SUPFAM" id="SSF55031">
    <property type="entry name" value="Bacterial exopeptidase dimerisation domain"/>
    <property type="match status" value="1"/>
</dbReference>
<accession>A0A411YWG1</accession>
<dbReference type="PIRSF" id="PIRSF005962">
    <property type="entry name" value="Pept_M20D_amidohydro"/>
    <property type="match status" value="1"/>
</dbReference>
<dbReference type="RefSeq" id="WP_118156138.1">
    <property type="nucleotide sequence ID" value="NZ_QWEY01000020.1"/>
</dbReference>
<comment type="caution">
    <text evidence="4">The sequence shown here is derived from an EMBL/GenBank/DDBJ whole genome shotgun (WGS) entry which is preliminary data.</text>
</comment>
<feature type="binding site" evidence="2">
    <location>
        <position position="104"/>
    </location>
    <ligand>
        <name>Mn(2+)</name>
        <dbReference type="ChEBI" id="CHEBI:29035"/>
        <label>2</label>
    </ligand>
</feature>
<dbReference type="InterPro" id="IPR011650">
    <property type="entry name" value="Peptidase_M20_dimer"/>
</dbReference>
<keyword evidence="2" id="KW-0479">Metal-binding</keyword>
<dbReference type="Proteomes" id="UP000284547">
    <property type="component" value="Unassembled WGS sequence"/>
</dbReference>
<dbReference type="InterPro" id="IPR036264">
    <property type="entry name" value="Bact_exopeptidase_dim_dom"/>
</dbReference>
<dbReference type="Gene3D" id="3.30.70.360">
    <property type="match status" value="1"/>
</dbReference>
<dbReference type="Pfam" id="PF01546">
    <property type="entry name" value="Peptidase_M20"/>
    <property type="match status" value="1"/>
</dbReference>
<dbReference type="OrthoDB" id="9777385at2"/>
<reference evidence="4 5" key="1">
    <citation type="submission" date="2018-08" db="EMBL/GenBank/DDBJ databases">
        <title>Flavobacterium tibetense sp. nov., isolated from a wetland YonghuCo on Tibetan Plateau.</title>
        <authorList>
            <person name="Phurbu D."/>
            <person name="Lu H."/>
            <person name="Xing P."/>
        </authorList>
    </citation>
    <scope>NUCLEOTIDE SEQUENCE [LARGE SCALE GENOMIC DNA]</scope>
    <source>
        <strain evidence="4 5">DJC</strain>
    </source>
</reference>
<comment type="cofactor">
    <cofactor evidence="2">
        <name>Mn(2+)</name>
        <dbReference type="ChEBI" id="CHEBI:29035"/>
    </cofactor>
    <text evidence="2">The Mn(2+) ion enhances activity.</text>
</comment>
<dbReference type="CDD" id="cd05666">
    <property type="entry name" value="M20_Acy1-like"/>
    <property type="match status" value="1"/>
</dbReference>
<proteinExistence type="predicted"/>
<keyword evidence="2" id="KW-0464">Manganese</keyword>
<evidence type="ECO:0000313" key="5">
    <source>
        <dbReference type="Proteomes" id="UP000284547"/>
    </source>
</evidence>
<keyword evidence="5" id="KW-1185">Reference proteome</keyword>
<dbReference type="GO" id="GO:0019877">
    <property type="term" value="P:diaminopimelate biosynthetic process"/>
    <property type="evidence" value="ECO:0007669"/>
    <property type="project" value="UniProtKB-ARBA"/>
</dbReference>
<feature type="binding site" evidence="2">
    <location>
        <position position="137"/>
    </location>
    <ligand>
        <name>Mn(2+)</name>
        <dbReference type="ChEBI" id="CHEBI:29035"/>
        <label>2</label>
    </ligand>
</feature>
<dbReference type="GO" id="GO:0050118">
    <property type="term" value="F:N-acetyldiaminopimelate deacetylase activity"/>
    <property type="evidence" value="ECO:0007669"/>
    <property type="project" value="UniProtKB-ARBA"/>
</dbReference>
<keyword evidence="1 4" id="KW-0378">Hydrolase</keyword>
<organism evidence="4 5">
    <name type="scientific">Pseudotabrizicola alkalilacus</name>
    <dbReference type="NCBI Taxonomy" id="2305252"/>
    <lineage>
        <taxon>Bacteria</taxon>
        <taxon>Pseudomonadati</taxon>
        <taxon>Pseudomonadota</taxon>
        <taxon>Alphaproteobacteria</taxon>
        <taxon>Rhodobacterales</taxon>
        <taxon>Paracoccaceae</taxon>
        <taxon>Pseudotabrizicola</taxon>
    </lineage>
</organism>
<dbReference type="Gene3D" id="3.40.630.10">
    <property type="entry name" value="Zn peptidases"/>
    <property type="match status" value="1"/>
</dbReference>
<dbReference type="GO" id="GO:0046872">
    <property type="term" value="F:metal ion binding"/>
    <property type="evidence" value="ECO:0007669"/>
    <property type="project" value="UniProtKB-KW"/>
</dbReference>
<gene>
    <name evidence="4" type="ORF">D1012_21310</name>
</gene>
<evidence type="ECO:0000256" key="2">
    <source>
        <dbReference type="PIRSR" id="PIRSR005962-1"/>
    </source>
</evidence>